<feature type="site" description="Transition state stabilizer" evidence="7">
    <location>
        <position position="19"/>
    </location>
</feature>
<dbReference type="SUPFAM" id="SSF52304">
    <property type="entry name" value="Type II 3-dehydroquinate dehydratase"/>
    <property type="match status" value="1"/>
</dbReference>
<dbReference type="Gene3D" id="3.40.50.9100">
    <property type="entry name" value="Dehydroquinase, class II"/>
    <property type="match status" value="1"/>
</dbReference>
<dbReference type="HAMAP" id="MF_00169">
    <property type="entry name" value="AroQ"/>
    <property type="match status" value="1"/>
</dbReference>
<organism evidence="8 9">
    <name type="scientific">Curvibacter microcysteis</name>
    <dbReference type="NCBI Taxonomy" id="3026419"/>
    <lineage>
        <taxon>Bacteria</taxon>
        <taxon>Pseudomonadati</taxon>
        <taxon>Pseudomonadota</taxon>
        <taxon>Betaproteobacteria</taxon>
        <taxon>Burkholderiales</taxon>
        <taxon>Comamonadaceae</taxon>
        <taxon>Curvibacter</taxon>
    </lineage>
</organism>
<keyword evidence="6 7" id="KW-0456">Lyase</keyword>
<dbReference type="NCBIfam" id="NF003805">
    <property type="entry name" value="PRK05395.1-2"/>
    <property type="match status" value="1"/>
</dbReference>
<name>A0ABT5MFZ9_9BURK</name>
<proteinExistence type="inferred from homology"/>
<dbReference type="RefSeq" id="WP_273926519.1">
    <property type="nucleotide sequence ID" value="NZ_JAQSIO010000003.1"/>
</dbReference>
<feature type="active site" description="Proton acceptor" evidence="7">
    <location>
        <position position="24"/>
    </location>
</feature>
<dbReference type="EMBL" id="JAQSIO010000003">
    <property type="protein sequence ID" value="MDD0814847.1"/>
    <property type="molecule type" value="Genomic_DNA"/>
</dbReference>
<evidence type="ECO:0000256" key="5">
    <source>
        <dbReference type="ARBA" id="ARBA00012060"/>
    </source>
</evidence>
<protein>
    <recommendedName>
        <fullName evidence="5 7">3-dehydroquinate dehydratase</fullName>
        <shortName evidence="7">3-dehydroquinase</shortName>
        <ecNumber evidence="5 7">4.2.1.10</ecNumber>
    </recommendedName>
    <alternativeName>
        <fullName evidence="7">Type II DHQase</fullName>
    </alternativeName>
</protein>
<dbReference type="InterPro" id="IPR036441">
    <property type="entry name" value="DHquinase_II_sf"/>
</dbReference>
<evidence type="ECO:0000256" key="1">
    <source>
        <dbReference type="ARBA" id="ARBA00001864"/>
    </source>
</evidence>
<dbReference type="CDD" id="cd00466">
    <property type="entry name" value="DHQase_II"/>
    <property type="match status" value="1"/>
</dbReference>
<keyword evidence="7" id="KW-0057">Aromatic amino acid biosynthesis</keyword>
<comment type="caution">
    <text evidence="7">Lacks conserved residue(s) required for the propagation of feature annotation.</text>
</comment>
<dbReference type="NCBIfam" id="NF003806">
    <property type="entry name" value="PRK05395.1-3"/>
    <property type="match status" value="1"/>
</dbReference>
<feature type="binding site" evidence="7">
    <location>
        <begin position="102"/>
        <end position="103"/>
    </location>
    <ligand>
        <name>substrate</name>
    </ligand>
</feature>
<comment type="caution">
    <text evidence="8">The sequence shown here is derived from an EMBL/GenBank/DDBJ whole genome shotgun (WGS) entry which is preliminary data.</text>
</comment>
<dbReference type="Proteomes" id="UP001528672">
    <property type="component" value="Unassembled WGS sequence"/>
</dbReference>
<dbReference type="PIRSF" id="PIRSF001399">
    <property type="entry name" value="DHquinase_II"/>
    <property type="match status" value="1"/>
</dbReference>
<comment type="function">
    <text evidence="7">Catalyzes a trans-dehydration via an enolate intermediate.</text>
</comment>
<comment type="subunit">
    <text evidence="4 7">Homododecamer.</text>
</comment>
<accession>A0ABT5MFZ9</accession>
<comment type="similarity">
    <text evidence="3 7">Belongs to the type-II 3-dehydroquinase family.</text>
</comment>
<sequence>MTHPLFILNGSNLNMLGTREPGLYGTTTLAEIEAASRQLAQSLDLAVDFRQTNHEGVLVDWIQEAAQQDAAVIINPAGFSFGCVPVLDALKLLRKPLIEVHLTNIHQRPAPYTHSLVSQAAHGVICGLGPHGYLLAVRAVAERLASAPGAS</sequence>
<feature type="binding site" evidence="7">
    <location>
        <position position="75"/>
    </location>
    <ligand>
        <name>substrate</name>
    </ligand>
</feature>
<gene>
    <name evidence="7" type="primary">aroQ</name>
    <name evidence="8" type="ORF">PSQ39_09425</name>
</gene>
<evidence type="ECO:0000313" key="9">
    <source>
        <dbReference type="Proteomes" id="UP001528672"/>
    </source>
</evidence>
<comment type="catalytic activity">
    <reaction evidence="1 7">
        <text>3-dehydroquinate = 3-dehydroshikimate + H2O</text>
        <dbReference type="Rhea" id="RHEA:21096"/>
        <dbReference type="ChEBI" id="CHEBI:15377"/>
        <dbReference type="ChEBI" id="CHEBI:16630"/>
        <dbReference type="ChEBI" id="CHEBI:32364"/>
        <dbReference type="EC" id="4.2.1.10"/>
    </reaction>
</comment>
<feature type="active site" description="Proton donor" evidence="7">
    <location>
        <position position="101"/>
    </location>
</feature>
<dbReference type="PANTHER" id="PTHR21272:SF3">
    <property type="entry name" value="CATABOLIC 3-DEHYDROQUINASE"/>
    <property type="match status" value="1"/>
</dbReference>
<dbReference type="PANTHER" id="PTHR21272">
    <property type="entry name" value="CATABOLIC 3-DEHYDROQUINASE"/>
    <property type="match status" value="1"/>
</dbReference>
<feature type="binding site" evidence="7">
    <location>
        <position position="88"/>
    </location>
    <ligand>
        <name>substrate</name>
    </ligand>
</feature>
<keyword evidence="9" id="KW-1185">Reference proteome</keyword>
<evidence type="ECO:0000256" key="3">
    <source>
        <dbReference type="ARBA" id="ARBA00011037"/>
    </source>
</evidence>
<evidence type="ECO:0000256" key="4">
    <source>
        <dbReference type="ARBA" id="ARBA00011193"/>
    </source>
</evidence>
<dbReference type="Pfam" id="PF01220">
    <property type="entry name" value="DHquinase_II"/>
    <property type="match status" value="1"/>
</dbReference>
<evidence type="ECO:0000313" key="8">
    <source>
        <dbReference type="EMBL" id="MDD0814847.1"/>
    </source>
</evidence>
<dbReference type="NCBIfam" id="NF003807">
    <property type="entry name" value="PRK05395.1-4"/>
    <property type="match status" value="1"/>
</dbReference>
<keyword evidence="7" id="KW-0028">Amino-acid biosynthesis</keyword>
<evidence type="ECO:0000256" key="2">
    <source>
        <dbReference type="ARBA" id="ARBA00004902"/>
    </source>
</evidence>
<dbReference type="EC" id="4.2.1.10" evidence="5 7"/>
<dbReference type="InterPro" id="IPR001874">
    <property type="entry name" value="DHquinase_II"/>
</dbReference>
<evidence type="ECO:0000256" key="6">
    <source>
        <dbReference type="ARBA" id="ARBA00023239"/>
    </source>
</evidence>
<comment type="pathway">
    <text evidence="2 7">Metabolic intermediate biosynthesis; chorismate biosynthesis; chorismate from D-erythrose 4-phosphate and phosphoenolpyruvate: step 3/7.</text>
</comment>
<reference evidence="8 9" key="1">
    <citation type="submission" date="2023-02" db="EMBL/GenBank/DDBJ databases">
        <title>Bacterial whole genome sequence for Curvibacter sp. HBC28.</title>
        <authorList>
            <person name="Le V."/>
            <person name="Ko S.-R."/>
            <person name="Ahn C.-Y."/>
            <person name="Oh H.-M."/>
        </authorList>
    </citation>
    <scope>NUCLEOTIDE SEQUENCE [LARGE SCALE GENOMIC DNA]</scope>
    <source>
        <strain evidence="8 9">HBC28</strain>
    </source>
</reference>
<evidence type="ECO:0000256" key="7">
    <source>
        <dbReference type="HAMAP-Rule" id="MF_00169"/>
    </source>
</evidence>